<evidence type="ECO:0000313" key="2">
    <source>
        <dbReference type="Proteomes" id="UP000257039"/>
    </source>
</evidence>
<accession>A0A4P9VQL0</accession>
<gene>
    <name evidence="1" type="ORF">B9G39_21615</name>
</gene>
<dbReference type="InterPro" id="IPR036626">
    <property type="entry name" value="GpW_sf"/>
</dbReference>
<evidence type="ECO:0008006" key="3">
    <source>
        <dbReference type="Google" id="ProtNLM"/>
    </source>
</evidence>
<dbReference type="Gene3D" id="3.30.1580.10">
    <property type="entry name" value="Head-to-tail joining protein W"/>
    <property type="match status" value="1"/>
</dbReference>
<reference evidence="1 2" key="1">
    <citation type="submission" date="2017-04" db="EMBL/GenBank/DDBJ databases">
        <title>Draft genome sequence of Zooshikella ganghwensis VG4 isolated from Red Sea sediments.</title>
        <authorList>
            <person name="Rehman Z."/>
            <person name="Alam I."/>
            <person name="Kamau A."/>
            <person name="Bajic V."/>
            <person name="Leiknes T."/>
        </authorList>
    </citation>
    <scope>NUCLEOTIDE SEQUENCE [LARGE SCALE GENOMIC DNA]</scope>
    <source>
        <strain evidence="1 2">VG4</strain>
    </source>
</reference>
<dbReference type="SUPFAM" id="SSF64210">
    <property type="entry name" value="Head-to-tail joining protein W, gpW"/>
    <property type="match status" value="1"/>
</dbReference>
<dbReference type="InterPro" id="IPR004174">
    <property type="entry name" value="GpW"/>
</dbReference>
<protein>
    <recommendedName>
        <fullName evidence="3">Phage tail protein</fullName>
    </recommendedName>
</protein>
<dbReference type="EMBL" id="NDXW01000001">
    <property type="protein sequence ID" value="RDH45838.1"/>
    <property type="molecule type" value="Genomic_DNA"/>
</dbReference>
<dbReference type="RefSeq" id="WP_094788727.1">
    <property type="nucleotide sequence ID" value="NZ_NDXW01000001.1"/>
</dbReference>
<dbReference type="AlphaFoldDB" id="A0A4P9VQL0"/>
<keyword evidence="2" id="KW-1185">Reference proteome</keyword>
<dbReference type="Pfam" id="PF02831">
    <property type="entry name" value="gpW"/>
    <property type="match status" value="1"/>
</dbReference>
<proteinExistence type="predicted"/>
<dbReference type="Proteomes" id="UP000257039">
    <property type="component" value="Unassembled WGS sequence"/>
</dbReference>
<sequence length="66" mass="7746">MNAEQRLLEARQALHKLRTGDLRASIRDADGAMVTYHKPEDLERYIGQLEAELNQSKQRRAFKFIF</sequence>
<name>A0A4P9VQL0_9GAMM</name>
<evidence type="ECO:0000313" key="1">
    <source>
        <dbReference type="EMBL" id="RDH45838.1"/>
    </source>
</evidence>
<comment type="caution">
    <text evidence="1">The sequence shown here is derived from an EMBL/GenBank/DDBJ whole genome shotgun (WGS) entry which is preliminary data.</text>
</comment>
<dbReference type="GO" id="GO:0019058">
    <property type="term" value="P:viral life cycle"/>
    <property type="evidence" value="ECO:0007669"/>
    <property type="project" value="InterPro"/>
</dbReference>
<organism evidence="1 2">
    <name type="scientific">Zooshikella ganghwensis</name>
    <dbReference type="NCBI Taxonomy" id="202772"/>
    <lineage>
        <taxon>Bacteria</taxon>
        <taxon>Pseudomonadati</taxon>
        <taxon>Pseudomonadota</taxon>
        <taxon>Gammaproteobacteria</taxon>
        <taxon>Oceanospirillales</taxon>
        <taxon>Zooshikellaceae</taxon>
        <taxon>Zooshikella</taxon>
    </lineage>
</organism>